<keyword evidence="4" id="KW-0493">Microtubule</keyword>
<dbReference type="Gene3D" id="1.20.120.1900">
    <property type="entry name" value="Gamma-tubulin complex, C-terminal domain"/>
    <property type="match status" value="1"/>
</dbReference>
<dbReference type="GO" id="GO:0000922">
    <property type="term" value="C:spindle pole"/>
    <property type="evidence" value="ECO:0007669"/>
    <property type="project" value="InterPro"/>
</dbReference>
<dbReference type="GO" id="GO:0007020">
    <property type="term" value="P:microtubule nucleation"/>
    <property type="evidence" value="ECO:0007669"/>
    <property type="project" value="InterPro"/>
</dbReference>
<protein>
    <submittedName>
        <fullName evidence="8">Uncharacterized protein</fullName>
    </submittedName>
</protein>
<dbReference type="Pfam" id="PF17681">
    <property type="entry name" value="GCP_N_terminal"/>
    <property type="match status" value="1"/>
</dbReference>
<name>A0A6A4J6Y5_APOLU</name>
<dbReference type="InterPro" id="IPR007259">
    <property type="entry name" value="GCP"/>
</dbReference>
<evidence type="ECO:0000313" key="8">
    <source>
        <dbReference type="EMBL" id="KAF6204402.1"/>
    </source>
</evidence>
<keyword evidence="9" id="KW-1185">Reference proteome</keyword>
<evidence type="ECO:0000256" key="1">
    <source>
        <dbReference type="ARBA" id="ARBA00004245"/>
    </source>
</evidence>
<dbReference type="GO" id="GO:0043015">
    <property type="term" value="F:gamma-tubulin binding"/>
    <property type="evidence" value="ECO:0007669"/>
    <property type="project" value="InterPro"/>
</dbReference>
<dbReference type="AlphaFoldDB" id="A0A6A4J6Y5"/>
<dbReference type="PANTHER" id="PTHR19302">
    <property type="entry name" value="GAMMA TUBULIN COMPLEX PROTEIN"/>
    <property type="match status" value="1"/>
</dbReference>
<comment type="caution">
    <text evidence="8">The sequence shown here is derived from an EMBL/GenBank/DDBJ whole genome shotgun (WGS) entry which is preliminary data.</text>
</comment>
<organism evidence="8 9">
    <name type="scientific">Apolygus lucorum</name>
    <name type="common">Small green plant bug</name>
    <name type="synonym">Lygocoris lucorum</name>
    <dbReference type="NCBI Taxonomy" id="248454"/>
    <lineage>
        <taxon>Eukaryota</taxon>
        <taxon>Metazoa</taxon>
        <taxon>Ecdysozoa</taxon>
        <taxon>Arthropoda</taxon>
        <taxon>Hexapoda</taxon>
        <taxon>Insecta</taxon>
        <taxon>Pterygota</taxon>
        <taxon>Neoptera</taxon>
        <taxon>Paraneoptera</taxon>
        <taxon>Hemiptera</taxon>
        <taxon>Heteroptera</taxon>
        <taxon>Panheteroptera</taxon>
        <taxon>Cimicomorpha</taxon>
        <taxon>Miridae</taxon>
        <taxon>Mirini</taxon>
        <taxon>Apolygus</taxon>
    </lineage>
</organism>
<keyword evidence="5" id="KW-0206">Cytoskeleton</keyword>
<dbReference type="Pfam" id="PF04130">
    <property type="entry name" value="GCP_C_terminal"/>
    <property type="match status" value="1"/>
</dbReference>
<dbReference type="GO" id="GO:0051011">
    <property type="term" value="F:microtubule minus-end binding"/>
    <property type="evidence" value="ECO:0007669"/>
    <property type="project" value="TreeGrafter"/>
</dbReference>
<comment type="subcellular location">
    <subcellularLocation>
        <location evidence="1">Cytoplasm</location>
        <location evidence="1">Cytoskeleton</location>
    </subcellularLocation>
</comment>
<dbReference type="EMBL" id="WIXP02000010">
    <property type="protein sequence ID" value="KAF6204402.1"/>
    <property type="molecule type" value="Genomic_DNA"/>
</dbReference>
<evidence type="ECO:0000259" key="6">
    <source>
        <dbReference type="Pfam" id="PF04130"/>
    </source>
</evidence>
<feature type="domain" description="Gamma tubulin complex component C-terminal" evidence="6">
    <location>
        <begin position="324"/>
        <end position="625"/>
    </location>
</feature>
<feature type="domain" description="Gamma tubulin complex component protein N-terminal" evidence="7">
    <location>
        <begin position="31"/>
        <end position="290"/>
    </location>
</feature>
<proteinExistence type="inferred from homology"/>
<dbReference type="GO" id="GO:0005874">
    <property type="term" value="C:microtubule"/>
    <property type="evidence" value="ECO:0007669"/>
    <property type="project" value="UniProtKB-KW"/>
</dbReference>
<sequence length="632" mass="74068">MSHSRSVRVRPLSPCWQQPNCVRHSSHPNVLQELLHCFQGVDGNIIKFDKDSGFKIRSDICFEQSHIIYQLLELGFLFHCVKKLLESQQKCMVSKGLATVIQVKLNDYYMHIAALQTRTHERSIEGGVDLVMLTQILPWAREKMLLLQFMITILEETANLVGGAVLNPILKHLPHGNQSLRDNFMELLHSASVPLYQMIWYWIVMGTIKDPYNEFFVTENAEYSKTKAWQCQFSLRKEYVPRSLEGMCAQLILDVGKCMHFINKFYPEKALHLAANKKGVFDIESCNLNSFVNEDGKPVLELRQMYSESSELVLGVMRSKYKLKDFFNQLHEYIFLRHGHFACYFMELMHPYLYKLVSDVPSSHVKKLLNKAMKACNHRPSDTSVYDNIEVHYNEYAEDDNVFDVFALHYKMEGPIKIMFQIFDLSYRKLFMFLWRKNHVLYTMSNAWKLMRSLFKMKCLPVVSKVRDSLQRLFAMNFQLMRFMYQIDFYVIYEVIGKNAKEFFEKLETTRAIDDVVDAHAKMLRFILLGTLLDPEHTDLRAQLTNIFSLVMEIEGLTILLVEYMEDFGEEFDEECLKTVFTAKVEILAKSNEVALKNLILFLKSCKHTDGLNAVSDRIDYNEFYLPFYTYL</sequence>
<dbReference type="PANTHER" id="PTHR19302:SF14">
    <property type="entry name" value="GAMMA-TUBULIN COMPLEX COMPONENT 3"/>
    <property type="match status" value="1"/>
</dbReference>
<evidence type="ECO:0000259" key="7">
    <source>
        <dbReference type="Pfam" id="PF17681"/>
    </source>
</evidence>
<dbReference type="InterPro" id="IPR042241">
    <property type="entry name" value="GCP_C_sf"/>
</dbReference>
<dbReference type="Proteomes" id="UP000466442">
    <property type="component" value="Unassembled WGS sequence"/>
</dbReference>
<dbReference type="OrthoDB" id="5860513at2759"/>
<dbReference type="GO" id="GO:0000278">
    <property type="term" value="P:mitotic cell cycle"/>
    <property type="evidence" value="ECO:0007669"/>
    <property type="project" value="TreeGrafter"/>
</dbReference>
<dbReference type="GO" id="GO:0051321">
    <property type="term" value="P:meiotic cell cycle"/>
    <property type="evidence" value="ECO:0007669"/>
    <property type="project" value="TreeGrafter"/>
</dbReference>
<comment type="similarity">
    <text evidence="2">Belongs to the TUBGCP family.</text>
</comment>
<dbReference type="GO" id="GO:0000930">
    <property type="term" value="C:gamma-tubulin complex"/>
    <property type="evidence" value="ECO:0007669"/>
    <property type="project" value="TreeGrafter"/>
</dbReference>
<evidence type="ECO:0000256" key="5">
    <source>
        <dbReference type="ARBA" id="ARBA00023212"/>
    </source>
</evidence>
<dbReference type="GO" id="GO:0031122">
    <property type="term" value="P:cytoplasmic microtubule organization"/>
    <property type="evidence" value="ECO:0007669"/>
    <property type="project" value="TreeGrafter"/>
</dbReference>
<accession>A0A6A4J6Y5</accession>
<gene>
    <name evidence="8" type="ORF">GE061_002743</name>
</gene>
<dbReference type="GO" id="GO:0051225">
    <property type="term" value="P:spindle assembly"/>
    <property type="evidence" value="ECO:0007669"/>
    <property type="project" value="TreeGrafter"/>
</dbReference>
<dbReference type="InterPro" id="IPR041470">
    <property type="entry name" value="GCP_N"/>
</dbReference>
<dbReference type="InterPro" id="IPR040457">
    <property type="entry name" value="GCP_C"/>
</dbReference>
<keyword evidence="3" id="KW-0963">Cytoplasm</keyword>
<evidence type="ECO:0000313" key="9">
    <source>
        <dbReference type="Proteomes" id="UP000466442"/>
    </source>
</evidence>
<evidence type="ECO:0000256" key="3">
    <source>
        <dbReference type="ARBA" id="ARBA00022490"/>
    </source>
</evidence>
<evidence type="ECO:0000256" key="4">
    <source>
        <dbReference type="ARBA" id="ARBA00022701"/>
    </source>
</evidence>
<evidence type="ECO:0000256" key="2">
    <source>
        <dbReference type="ARBA" id="ARBA00010337"/>
    </source>
</evidence>
<reference evidence="8" key="1">
    <citation type="journal article" date="2021" name="Mol. Ecol. Resour.">
        <title>Apolygus lucorum genome provides insights into omnivorousness and mesophyll feeding.</title>
        <authorList>
            <person name="Liu Y."/>
            <person name="Liu H."/>
            <person name="Wang H."/>
            <person name="Huang T."/>
            <person name="Liu B."/>
            <person name="Yang B."/>
            <person name="Yin L."/>
            <person name="Li B."/>
            <person name="Zhang Y."/>
            <person name="Zhang S."/>
            <person name="Jiang F."/>
            <person name="Zhang X."/>
            <person name="Ren Y."/>
            <person name="Wang B."/>
            <person name="Wang S."/>
            <person name="Lu Y."/>
            <person name="Wu K."/>
            <person name="Fan W."/>
            <person name="Wang G."/>
        </authorList>
    </citation>
    <scope>NUCLEOTIDE SEQUENCE</scope>
    <source>
        <strain evidence="8">12Hb</strain>
    </source>
</reference>